<dbReference type="Proteomes" id="UP000242450">
    <property type="component" value="Chromosome 7"/>
</dbReference>
<evidence type="ECO:0000256" key="1">
    <source>
        <dbReference type="SAM" id="MobiDB-lite"/>
    </source>
</evidence>
<feature type="compositionally biased region" description="Basic and acidic residues" evidence="1">
    <location>
        <begin position="42"/>
        <end position="51"/>
    </location>
</feature>
<sequence>MLLGIAGMNSRQASRPDSASLREDPSFSEDPGQPPGNRPPRPRAEPTRPEQEPSLGIRTVDTKGRVYWIVCLETREGNALPQE</sequence>
<comment type="caution">
    <text evidence="2">The sequence shown here is derived from an EMBL/GenBank/DDBJ whole genome shotgun (WGS) entry which is preliminary data.</text>
</comment>
<keyword evidence="3" id="KW-1185">Reference proteome</keyword>
<proteinExistence type="predicted"/>
<accession>A0A212D494</accession>
<protein>
    <submittedName>
        <fullName evidence="2">Uncharacterized protein</fullName>
    </submittedName>
</protein>
<gene>
    <name evidence="2" type="ORF">Celaphus_00014655</name>
</gene>
<organism evidence="2 3">
    <name type="scientific">Cervus elaphus hippelaphus</name>
    <name type="common">European red deer</name>
    <dbReference type="NCBI Taxonomy" id="46360"/>
    <lineage>
        <taxon>Eukaryota</taxon>
        <taxon>Metazoa</taxon>
        <taxon>Chordata</taxon>
        <taxon>Craniata</taxon>
        <taxon>Vertebrata</taxon>
        <taxon>Euteleostomi</taxon>
        <taxon>Mammalia</taxon>
        <taxon>Eutheria</taxon>
        <taxon>Laurasiatheria</taxon>
        <taxon>Artiodactyla</taxon>
        <taxon>Ruminantia</taxon>
        <taxon>Pecora</taxon>
        <taxon>Cervidae</taxon>
        <taxon>Cervinae</taxon>
        <taxon>Cervus</taxon>
    </lineage>
</organism>
<feature type="region of interest" description="Disordered" evidence="1">
    <location>
        <begin position="1"/>
        <end position="59"/>
    </location>
</feature>
<reference evidence="2 3" key="1">
    <citation type="journal article" date="2018" name="Mol. Genet. Genomics">
        <title>The red deer Cervus elaphus genome CerEla1.0: sequencing, annotating, genes, and chromosomes.</title>
        <authorList>
            <person name="Bana N.A."/>
            <person name="Nyiri A."/>
            <person name="Nagy J."/>
            <person name="Frank K."/>
            <person name="Nagy T."/>
            <person name="Steger V."/>
            <person name="Schiller M."/>
            <person name="Lakatos P."/>
            <person name="Sugar L."/>
            <person name="Horn P."/>
            <person name="Barta E."/>
            <person name="Orosz L."/>
        </authorList>
    </citation>
    <scope>NUCLEOTIDE SEQUENCE [LARGE SCALE GENOMIC DNA]</scope>
    <source>
        <strain evidence="2">Hungarian</strain>
    </source>
</reference>
<evidence type="ECO:0000313" key="3">
    <source>
        <dbReference type="Proteomes" id="UP000242450"/>
    </source>
</evidence>
<name>A0A212D494_CEREH</name>
<dbReference type="EMBL" id="MKHE01000007">
    <property type="protein sequence ID" value="OWK13055.1"/>
    <property type="molecule type" value="Genomic_DNA"/>
</dbReference>
<evidence type="ECO:0000313" key="2">
    <source>
        <dbReference type="EMBL" id="OWK13055.1"/>
    </source>
</evidence>
<dbReference type="AlphaFoldDB" id="A0A212D494"/>